<reference evidence="4 5" key="1">
    <citation type="submission" date="2009-02" db="EMBL/GenBank/DDBJ databases">
        <title>Sequencing of the draft genome and assembly of Dethiobacter alkaliphilus AHT 1.</title>
        <authorList>
            <consortium name="US DOE Joint Genome Institute (JGI-PGF)"/>
            <person name="Lucas S."/>
            <person name="Copeland A."/>
            <person name="Lapidus A."/>
            <person name="Glavina del Rio T."/>
            <person name="Dalin E."/>
            <person name="Tice H."/>
            <person name="Bruce D."/>
            <person name="Goodwin L."/>
            <person name="Pitluck S."/>
            <person name="Larimer F."/>
            <person name="Land M.L."/>
            <person name="Hauser L."/>
            <person name="Muyzer G."/>
        </authorList>
    </citation>
    <scope>NUCLEOTIDE SEQUENCE [LARGE SCALE GENOMIC DNA]</scope>
    <source>
        <strain evidence="4 5">AHT 1</strain>
    </source>
</reference>
<name>C0GJR1_DETAL</name>
<evidence type="ECO:0000256" key="2">
    <source>
        <dbReference type="RuleBase" id="RU004514"/>
    </source>
</evidence>
<dbReference type="STRING" id="555088.DealDRAFT_2720"/>
<keyword evidence="1" id="KW-0663">Pyridoxal phosphate</keyword>
<dbReference type="NCBIfam" id="TIGR00044">
    <property type="entry name" value="YggS family pyridoxal phosphate-dependent enzyme"/>
    <property type="match status" value="1"/>
</dbReference>
<dbReference type="InterPro" id="IPR029066">
    <property type="entry name" value="PLP-binding_barrel"/>
</dbReference>
<dbReference type="GO" id="GO:0030170">
    <property type="term" value="F:pyridoxal phosphate binding"/>
    <property type="evidence" value="ECO:0007669"/>
    <property type="project" value="InterPro"/>
</dbReference>
<dbReference type="OrthoDB" id="9804072at2"/>
<dbReference type="PROSITE" id="PS01211">
    <property type="entry name" value="UPF0001"/>
    <property type="match status" value="1"/>
</dbReference>
<protein>
    <submittedName>
        <fullName evidence="4">Alanine racemase domain protein</fullName>
    </submittedName>
</protein>
<proteinExistence type="inferred from homology"/>
<dbReference type="EMBL" id="ACJM01000017">
    <property type="protein sequence ID" value="EEG76483.1"/>
    <property type="molecule type" value="Genomic_DNA"/>
</dbReference>
<sequence length="188" mass="20878">VSQEVVGQALELGLNTFGENRVQEALPKVAAFPGAQWHFIGRLQTNKAKEVVGHFALVHSVDRWRLVQALQKQAQEQETVVRALIQVNVGGEGQKGGISPTELQDFLAETVQCKNLQIEGLMTIPPFTENPEDARPYFREMNRLFVECSNKGFPMKYLSMGMSNDYTVAVEEGANLVRVGSAIFGERN</sequence>
<evidence type="ECO:0000259" key="3">
    <source>
        <dbReference type="Pfam" id="PF01168"/>
    </source>
</evidence>
<dbReference type="HAMAP" id="MF_02087">
    <property type="entry name" value="PLP_homeostasis"/>
    <property type="match status" value="1"/>
</dbReference>
<organism evidence="4 5">
    <name type="scientific">Dethiobacter alkaliphilus AHT 1</name>
    <dbReference type="NCBI Taxonomy" id="555088"/>
    <lineage>
        <taxon>Bacteria</taxon>
        <taxon>Bacillati</taxon>
        <taxon>Bacillota</taxon>
        <taxon>Dethiobacteria</taxon>
        <taxon>Dethiobacterales</taxon>
        <taxon>Dethiobacteraceae</taxon>
        <taxon>Dethiobacter</taxon>
    </lineage>
</organism>
<dbReference type="Pfam" id="PF01168">
    <property type="entry name" value="Ala_racemase_N"/>
    <property type="match status" value="1"/>
</dbReference>
<evidence type="ECO:0000256" key="1">
    <source>
        <dbReference type="ARBA" id="ARBA00022898"/>
    </source>
</evidence>
<feature type="non-terminal residue" evidence="4">
    <location>
        <position position="1"/>
    </location>
</feature>
<dbReference type="FunFam" id="3.20.20.10:FF:000018">
    <property type="entry name" value="Pyridoxal phosphate homeostasis protein"/>
    <property type="match status" value="1"/>
</dbReference>
<dbReference type="InterPro" id="IPR001608">
    <property type="entry name" value="Ala_racemase_N"/>
</dbReference>
<dbReference type="InterPro" id="IPR011078">
    <property type="entry name" value="PyrdxlP_homeostasis"/>
</dbReference>
<feature type="domain" description="Alanine racemase N-terminal" evidence="3">
    <location>
        <begin position="6"/>
        <end position="187"/>
    </location>
</feature>
<keyword evidence="5" id="KW-1185">Reference proteome</keyword>
<evidence type="ECO:0000313" key="5">
    <source>
        <dbReference type="Proteomes" id="UP000006443"/>
    </source>
</evidence>
<dbReference type="PANTHER" id="PTHR10146:SF14">
    <property type="entry name" value="PYRIDOXAL PHOSPHATE HOMEOSTASIS PROTEIN"/>
    <property type="match status" value="1"/>
</dbReference>
<dbReference type="Gene3D" id="3.20.20.10">
    <property type="entry name" value="Alanine racemase"/>
    <property type="match status" value="1"/>
</dbReference>
<gene>
    <name evidence="4" type="ORF">DealDRAFT_2720</name>
</gene>
<dbReference type="Proteomes" id="UP000006443">
    <property type="component" value="Unassembled WGS sequence"/>
</dbReference>
<comment type="similarity">
    <text evidence="2">Belongs to the pyridoxal phosphate-binding protein YggS/PROSC family.</text>
</comment>
<evidence type="ECO:0000313" key="4">
    <source>
        <dbReference type="EMBL" id="EEG76483.1"/>
    </source>
</evidence>
<dbReference type="RefSeq" id="WP_008518406.1">
    <property type="nucleotide sequence ID" value="NZ_ACJM01000017.1"/>
</dbReference>
<dbReference type="SUPFAM" id="SSF51419">
    <property type="entry name" value="PLP-binding barrel"/>
    <property type="match status" value="1"/>
</dbReference>
<dbReference type="PIRSF" id="PIRSF004848">
    <property type="entry name" value="YBL036c_PLPDEIII"/>
    <property type="match status" value="1"/>
</dbReference>
<dbReference type="PANTHER" id="PTHR10146">
    <property type="entry name" value="PROLINE SYNTHETASE CO-TRANSCRIBED BACTERIAL HOMOLOG PROTEIN"/>
    <property type="match status" value="1"/>
</dbReference>
<dbReference type="eggNOG" id="COG0325">
    <property type="taxonomic scope" value="Bacteria"/>
</dbReference>
<dbReference type="CDD" id="cd00635">
    <property type="entry name" value="PLPDE_III_YBL036c_like"/>
    <property type="match status" value="1"/>
</dbReference>
<accession>C0GJR1</accession>
<dbReference type="AlphaFoldDB" id="C0GJR1"/>
<comment type="caution">
    <text evidence="4">The sequence shown here is derived from an EMBL/GenBank/DDBJ whole genome shotgun (WGS) entry which is preliminary data.</text>
</comment>